<evidence type="ECO:0000256" key="3">
    <source>
        <dbReference type="ARBA" id="ARBA00022679"/>
    </source>
</evidence>
<evidence type="ECO:0000313" key="10">
    <source>
        <dbReference type="Proteomes" id="UP001206925"/>
    </source>
</evidence>
<dbReference type="Pfam" id="PF03552">
    <property type="entry name" value="Cellulose_synt"/>
    <property type="match status" value="1"/>
</dbReference>
<keyword evidence="4 8" id="KW-0812">Transmembrane</keyword>
<comment type="caution">
    <text evidence="9">The sequence shown here is derived from an EMBL/GenBank/DDBJ whole genome shotgun (WGS) entry which is preliminary data.</text>
</comment>
<dbReference type="GO" id="GO:0030244">
    <property type="term" value="P:cellulose biosynthetic process"/>
    <property type="evidence" value="ECO:0007669"/>
    <property type="project" value="InterPro"/>
</dbReference>
<feature type="transmembrane region" description="Helical" evidence="8">
    <location>
        <begin position="15"/>
        <end position="37"/>
    </location>
</feature>
<dbReference type="GO" id="GO:0071555">
    <property type="term" value="P:cell wall organization"/>
    <property type="evidence" value="ECO:0007669"/>
    <property type="project" value="UniProtKB-KW"/>
</dbReference>
<evidence type="ECO:0000256" key="6">
    <source>
        <dbReference type="ARBA" id="ARBA00023136"/>
    </source>
</evidence>
<reference evidence="9" key="1">
    <citation type="submission" date="2022-06" db="EMBL/GenBank/DDBJ databases">
        <title>Uncovering the hologenomic basis of an extraordinary plant invasion.</title>
        <authorList>
            <person name="Bieker V.C."/>
            <person name="Martin M.D."/>
            <person name="Gilbert T."/>
            <person name="Hodgins K."/>
            <person name="Battlay P."/>
            <person name="Petersen B."/>
            <person name="Wilson J."/>
        </authorList>
    </citation>
    <scope>NUCLEOTIDE SEQUENCE</scope>
    <source>
        <strain evidence="9">AA19_3_7</strain>
        <tissue evidence="9">Leaf</tissue>
    </source>
</reference>
<keyword evidence="2" id="KW-0328">Glycosyltransferase</keyword>
<keyword evidence="10" id="KW-1185">Reference proteome</keyword>
<evidence type="ECO:0000256" key="4">
    <source>
        <dbReference type="ARBA" id="ARBA00022692"/>
    </source>
</evidence>
<keyword evidence="3" id="KW-0808">Transferase</keyword>
<dbReference type="AlphaFoldDB" id="A0AAD5CY87"/>
<dbReference type="EMBL" id="JAMZMK010006322">
    <property type="protein sequence ID" value="KAI7749602.1"/>
    <property type="molecule type" value="Genomic_DNA"/>
</dbReference>
<sequence length="127" mass="13905">MSRTCFPLAGVRHRMAATIVTVARLIIYLPIEFWLIGGTSAHPVAVIQGMLIAGIDISFTLTSKPAAADDGEDEFPELYEFRLTMLIIPPVTIILMNVAAIAAGVFRTIYSPFPKWSKLLGGVFFSF</sequence>
<proteinExistence type="predicted"/>
<gene>
    <name evidence="9" type="ORF">M8C21_001481</name>
</gene>
<comment type="subcellular location">
    <subcellularLocation>
        <location evidence="1">Endomembrane system</location>
    </subcellularLocation>
</comment>
<feature type="transmembrane region" description="Helical" evidence="8">
    <location>
        <begin position="44"/>
        <end position="63"/>
    </location>
</feature>
<evidence type="ECO:0000256" key="5">
    <source>
        <dbReference type="ARBA" id="ARBA00022989"/>
    </source>
</evidence>
<keyword evidence="7" id="KW-0961">Cell wall biogenesis/degradation</keyword>
<dbReference type="GO" id="GO:0016020">
    <property type="term" value="C:membrane"/>
    <property type="evidence" value="ECO:0007669"/>
    <property type="project" value="InterPro"/>
</dbReference>
<keyword evidence="6 8" id="KW-0472">Membrane</keyword>
<dbReference type="GO" id="GO:0012505">
    <property type="term" value="C:endomembrane system"/>
    <property type="evidence" value="ECO:0007669"/>
    <property type="project" value="UniProtKB-SubCell"/>
</dbReference>
<dbReference type="InterPro" id="IPR005150">
    <property type="entry name" value="Cellulose_synth"/>
</dbReference>
<evidence type="ECO:0000313" key="9">
    <source>
        <dbReference type="EMBL" id="KAI7749602.1"/>
    </source>
</evidence>
<evidence type="ECO:0000256" key="1">
    <source>
        <dbReference type="ARBA" id="ARBA00004308"/>
    </source>
</evidence>
<organism evidence="9 10">
    <name type="scientific">Ambrosia artemisiifolia</name>
    <name type="common">Common ragweed</name>
    <dbReference type="NCBI Taxonomy" id="4212"/>
    <lineage>
        <taxon>Eukaryota</taxon>
        <taxon>Viridiplantae</taxon>
        <taxon>Streptophyta</taxon>
        <taxon>Embryophyta</taxon>
        <taxon>Tracheophyta</taxon>
        <taxon>Spermatophyta</taxon>
        <taxon>Magnoliopsida</taxon>
        <taxon>eudicotyledons</taxon>
        <taxon>Gunneridae</taxon>
        <taxon>Pentapetalae</taxon>
        <taxon>asterids</taxon>
        <taxon>campanulids</taxon>
        <taxon>Asterales</taxon>
        <taxon>Asteraceae</taxon>
        <taxon>Asteroideae</taxon>
        <taxon>Heliantheae alliance</taxon>
        <taxon>Heliantheae</taxon>
        <taxon>Ambrosia</taxon>
    </lineage>
</organism>
<accession>A0AAD5CY87</accession>
<name>A0AAD5CY87_AMBAR</name>
<evidence type="ECO:0000256" key="2">
    <source>
        <dbReference type="ARBA" id="ARBA00022676"/>
    </source>
</evidence>
<keyword evidence="5 8" id="KW-1133">Transmembrane helix</keyword>
<evidence type="ECO:0000256" key="7">
    <source>
        <dbReference type="ARBA" id="ARBA00023316"/>
    </source>
</evidence>
<protein>
    <submittedName>
        <fullName evidence="9">Uncharacterized protein</fullName>
    </submittedName>
</protein>
<dbReference type="PANTHER" id="PTHR13301">
    <property type="entry name" value="X-BOX TRANSCRIPTION FACTOR-RELATED"/>
    <property type="match status" value="1"/>
</dbReference>
<dbReference type="GO" id="GO:0016760">
    <property type="term" value="F:cellulose synthase (UDP-forming) activity"/>
    <property type="evidence" value="ECO:0007669"/>
    <property type="project" value="InterPro"/>
</dbReference>
<dbReference type="Proteomes" id="UP001206925">
    <property type="component" value="Unassembled WGS sequence"/>
</dbReference>
<evidence type="ECO:0000256" key="8">
    <source>
        <dbReference type="SAM" id="Phobius"/>
    </source>
</evidence>
<feature type="transmembrane region" description="Helical" evidence="8">
    <location>
        <begin position="83"/>
        <end position="106"/>
    </location>
</feature>